<dbReference type="EMBL" id="CM042019">
    <property type="protein sequence ID" value="KAI3824077.1"/>
    <property type="molecule type" value="Genomic_DNA"/>
</dbReference>
<name>A0ACB9JVQ3_9ASTR</name>
<proteinExistence type="predicted"/>
<reference evidence="2" key="1">
    <citation type="journal article" date="2022" name="Mol. Ecol. Resour.">
        <title>The genomes of chicory, endive, great burdock and yacon provide insights into Asteraceae palaeo-polyploidization history and plant inulin production.</title>
        <authorList>
            <person name="Fan W."/>
            <person name="Wang S."/>
            <person name="Wang H."/>
            <person name="Wang A."/>
            <person name="Jiang F."/>
            <person name="Liu H."/>
            <person name="Zhao H."/>
            <person name="Xu D."/>
            <person name="Zhang Y."/>
        </authorList>
    </citation>
    <scope>NUCLEOTIDE SEQUENCE [LARGE SCALE GENOMIC DNA]</scope>
    <source>
        <strain evidence="2">cv. Yunnan</strain>
    </source>
</reference>
<comment type="caution">
    <text evidence="1">The sequence shown here is derived from an EMBL/GenBank/DDBJ whole genome shotgun (WGS) entry which is preliminary data.</text>
</comment>
<organism evidence="1 2">
    <name type="scientific">Smallanthus sonchifolius</name>
    <dbReference type="NCBI Taxonomy" id="185202"/>
    <lineage>
        <taxon>Eukaryota</taxon>
        <taxon>Viridiplantae</taxon>
        <taxon>Streptophyta</taxon>
        <taxon>Embryophyta</taxon>
        <taxon>Tracheophyta</taxon>
        <taxon>Spermatophyta</taxon>
        <taxon>Magnoliopsida</taxon>
        <taxon>eudicotyledons</taxon>
        <taxon>Gunneridae</taxon>
        <taxon>Pentapetalae</taxon>
        <taxon>asterids</taxon>
        <taxon>campanulids</taxon>
        <taxon>Asterales</taxon>
        <taxon>Asteraceae</taxon>
        <taxon>Asteroideae</taxon>
        <taxon>Heliantheae alliance</taxon>
        <taxon>Millerieae</taxon>
        <taxon>Smallanthus</taxon>
    </lineage>
</organism>
<accession>A0ACB9JVQ3</accession>
<keyword evidence="2" id="KW-1185">Reference proteome</keyword>
<evidence type="ECO:0000313" key="1">
    <source>
        <dbReference type="EMBL" id="KAI3824077.1"/>
    </source>
</evidence>
<protein>
    <submittedName>
        <fullName evidence="1">Uncharacterized protein</fullName>
    </submittedName>
</protein>
<sequence>MFRSQCVYESSLRERCKELPRTAVDLISTLLSVEPEKRVTARSALQAKYFYTKPYPCDPASMPTYPPNKEINAKFREAARRKKGGGRVRAPEVQEARKECIVFYVGNKKARAFAKTSKSYAA</sequence>
<dbReference type="Proteomes" id="UP001056120">
    <property type="component" value="Linkage Group LG02"/>
</dbReference>
<gene>
    <name evidence="1" type="ORF">L1987_05525</name>
</gene>
<reference evidence="1 2" key="2">
    <citation type="journal article" date="2022" name="Mol. Ecol. Resour.">
        <title>The genomes of chicory, endive, great burdock and yacon provide insights into Asteraceae paleo-polyploidization history and plant inulin production.</title>
        <authorList>
            <person name="Fan W."/>
            <person name="Wang S."/>
            <person name="Wang H."/>
            <person name="Wang A."/>
            <person name="Jiang F."/>
            <person name="Liu H."/>
            <person name="Zhao H."/>
            <person name="Xu D."/>
            <person name="Zhang Y."/>
        </authorList>
    </citation>
    <scope>NUCLEOTIDE SEQUENCE [LARGE SCALE GENOMIC DNA]</scope>
    <source>
        <strain evidence="2">cv. Yunnan</strain>
        <tissue evidence="1">Leaves</tissue>
    </source>
</reference>
<evidence type="ECO:0000313" key="2">
    <source>
        <dbReference type="Proteomes" id="UP001056120"/>
    </source>
</evidence>